<evidence type="ECO:0000313" key="1">
    <source>
        <dbReference type="EMBL" id="EKF30487.1"/>
    </source>
</evidence>
<evidence type="ECO:0000313" key="2">
    <source>
        <dbReference type="Proteomes" id="UP000007350"/>
    </source>
</evidence>
<comment type="caution">
    <text evidence="1">The sequence shown here is derived from an EMBL/GenBank/DDBJ whole genome shotgun (WGS) entry which is preliminary data.</text>
</comment>
<keyword evidence="2" id="KW-1185">Reference proteome</keyword>
<dbReference type="Proteomes" id="UP000007350">
    <property type="component" value="Unassembled WGS sequence"/>
</dbReference>
<sequence>MIPCRSNQQHHHNIFNTRQNAYDSADFCNGRNSSAPLRSVVADDAGKERCSQQQNSDVVGMTDIMERTGVYTSAEREMNCSERFLPGDNIIPVLGMSEVTTVCPQFIATPTIATPNTPNSSCFNAATSCLETSPLLSSSFSASPSVCEDEKSLGHSAAVFESDGEKDDDCVSLKSADKTQLKAPYLIKTAPGSIAAIELALLKNSKEDEHTQSDRACSLGKDSESALEENGVYGTWNLGTSRLKAVHLRHMAHKYALEVVRQRYGGRIIDELSK</sequence>
<organism evidence="1 2">
    <name type="scientific">Trypanosoma cruzi marinkellei</name>
    <dbReference type="NCBI Taxonomy" id="85056"/>
    <lineage>
        <taxon>Eukaryota</taxon>
        <taxon>Discoba</taxon>
        <taxon>Euglenozoa</taxon>
        <taxon>Kinetoplastea</taxon>
        <taxon>Metakinetoplastina</taxon>
        <taxon>Trypanosomatida</taxon>
        <taxon>Trypanosomatidae</taxon>
        <taxon>Trypanosoma</taxon>
        <taxon>Schizotrypanum</taxon>
    </lineage>
</organism>
<reference evidence="1 2" key="1">
    <citation type="journal article" date="2012" name="BMC Genomics">
        <title>Comparative genomic analysis of human infective Trypanosoma cruzi lineages with the bat-restricted subspecies T. cruzi marinkellei.</title>
        <authorList>
            <person name="Franzen O."/>
            <person name="Talavera-Lopez C."/>
            <person name="Ochaya S."/>
            <person name="Butler C.E."/>
            <person name="Messenger L.A."/>
            <person name="Lewis M.D."/>
            <person name="Llewellyn M.S."/>
            <person name="Marinkelle C.J."/>
            <person name="Tyler K.M."/>
            <person name="Miles M.A."/>
            <person name="Andersson B."/>
        </authorList>
    </citation>
    <scope>NUCLEOTIDE SEQUENCE [LARGE SCALE GENOMIC DNA]</scope>
    <source>
        <strain evidence="1 2">B7</strain>
    </source>
</reference>
<proteinExistence type="predicted"/>
<dbReference type="AlphaFoldDB" id="K2NNR4"/>
<accession>K2NNR4</accession>
<dbReference type="EMBL" id="AHKC01012038">
    <property type="protein sequence ID" value="EKF30487.1"/>
    <property type="molecule type" value="Genomic_DNA"/>
</dbReference>
<dbReference type="OrthoDB" id="249954at2759"/>
<gene>
    <name evidence="1" type="ORF">MOQ_005702</name>
</gene>
<name>K2NNR4_TRYCR</name>
<protein>
    <submittedName>
        <fullName evidence="1">Metacyclin II, putative</fullName>
    </submittedName>
</protein>